<sequence length="341" mass="39321">MQGSYIDIDSIARHDYESHDDFMMRVGKMVMDGNLTWQMAADIFNKDTGKDYGECAYRKHFKSFYQGVQYQKNLSGVVANDKDATKTCILSISDLHIPFQKPVETFKEYVGKIDVLQINGDLLDNQATSRFNKAYRVSPIEEMIVARQYVIDLIDMLHPQKVLVNYGNHELRLGQYLAKHMDNELQELMPETAFDYIFVDGFTHYDRKTRTKVKYPPLCEVFDDVEIEYSGTWYSKYGNVYFVHPRAFSSGPMKTAEKALNWLRNETNAPIGSVVLAHTHRLGMYKIGKTMIYEQGCCCETDKMLYNDGNLINSQKEGFIVLNLDFDGNLIEDKTKLVSLN</sequence>
<accession>A0A8S5PRY7</accession>
<dbReference type="Gene3D" id="3.60.21.10">
    <property type="match status" value="1"/>
</dbReference>
<proteinExistence type="predicted"/>
<dbReference type="SUPFAM" id="SSF56300">
    <property type="entry name" value="Metallo-dependent phosphatases"/>
    <property type="match status" value="1"/>
</dbReference>
<reference evidence="1" key="1">
    <citation type="journal article" date="2021" name="Proc. Natl. Acad. Sci. U.S.A.">
        <title>A Catalog of Tens of Thousands of Viruses from Human Metagenomes Reveals Hidden Associations with Chronic Diseases.</title>
        <authorList>
            <person name="Tisza M.J."/>
            <person name="Buck C.B."/>
        </authorList>
    </citation>
    <scope>NUCLEOTIDE SEQUENCE</scope>
    <source>
        <strain evidence="1">Ct96x5</strain>
    </source>
</reference>
<evidence type="ECO:0000313" key="1">
    <source>
        <dbReference type="EMBL" id="DAE09552.1"/>
    </source>
</evidence>
<dbReference type="InterPro" id="IPR029052">
    <property type="entry name" value="Metallo-depent_PP-like"/>
</dbReference>
<protein>
    <submittedName>
        <fullName evidence="1">SERINE/THREONINE PROTEIN PHOSPHATASE</fullName>
    </submittedName>
</protein>
<dbReference type="EMBL" id="BK015488">
    <property type="protein sequence ID" value="DAE09552.1"/>
    <property type="molecule type" value="Genomic_DNA"/>
</dbReference>
<name>A0A8S5PRY7_9CAUD</name>
<organism evidence="1">
    <name type="scientific">Siphoviridae sp. ct96x5</name>
    <dbReference type="NCBI Taxonomy" id="2825367"/>
    <lineage>
        <taxon>Viruses</taxon>
        <taxon>Duplodnaviria</taxon>
        <taxon>Heunggongvirae</taxon>
        <taxon>Uroviricota</taxon>
        <taxon>Caudoviricetes</taxon>
    </lineage>
</organism>